<name>A0A8H5BI20_9AGAR</name>
<feature type="region of interest" description="Disordered" evidence="1">
    <location>
        <begin position="1"/>
        <end position="21"/>
    </location>
</feature>
<dbReference type="InterPro" id="IPR040976">
    <property type="entry name" value="Pkinase_fungal"/>
</dbReference>
<sequence length="880" mass="100740">MPTFRNVNTSSTPDSPMVVDDPHRIIFGPPLPILSDTESNTSTTSRSTSSKLKFNIKFRTTSGSDTDTDLDTTDARYSDFKRYASTSKLLDAVIPQSGEIQRELAQHDRDRESEFFRFYQRKSKNVGLPRALMIFSRSRAGEVAPFPMPRIYQFADMIHLVRCFRDAVLDHRRMWMDGILHHDVTAYTILLGRVDAPVGLCGKLCKSKDPIYVYPLDPRAPKYQDDNEPHPDTKRLSFKSVMALSRLHEPDLSWPAEDHLDDMESLLYALAWIAGYMDGPQRLHLASDVPEWETRTPDASSSEKQSLLRAPMLTHVNTYFWRPAFWRMYTRLAEICMNRIHTKYRLARAVDRGEHDRFPTLLETRRHFGGMDHDRFLSVVDQAIAEMELESDDRSHVKPRSRPAFAFADLRVMSNTHQKRPRPADLSEEEELERQEIADMGRKLDKSAAETLGLPFPLLNTIRKTAENDASFNEYSPAEGTLKLPSFTKDLLLNITGSTLTDAASRPTSGSCCFDLAWRLGLLPGQPNSGFMEYDEKIPIAKVVTRSSCCCGRISRHGLVYLVSHFFQHASAQEIPGGGTIITINTTIGRFKCYEIDDRTFVHFDGSTRSSPVTELVANQDLDHILRVARGQYLTTDKDTLSDVQWNTDVEERIPYFASSNWLGNPNAIMYMPKQTVSTWKCLRDFGRMVLTRTLQYIDTLREPESFCRLVELHHTAASNRRIFKSETPPELLSWSLCMFRVMSEHLIATFEYELFRTFANQCLHSLHKAHQHYRNPNVQAGKMFTTSRDRFLRMFRTYCAQESGSASSSHGGIDVDAMIESELQSLMQTTTNNIALVVYQAFIGITVYWNAARMVVRSREVPVEWIRFVSSEDDYIYLG</sequence>
<dbReference type="Pfam" id="PF17667">
    <property type="entry name" value="Pkinase_fungal"/>
    <property type="match status" value="1"/>
</dbReference>
<reference evidence="3 4" key="1">
    <citation type="journal article" date="2020" name="ISME J.">
        <title>Uncovering the hidden diversity of litter-decomposition mechanisms in mushroom-forming fungi.</title>
        <authorList>
            <person name="Floudas D."/>
            <person name="Bentzer J."/>
            <person name="Ahren D."/>
            <person name="Johansson T."/>
            <person name="Persson P."/>
            <person name="Tunlid A."/>
        </authorList>
    </citation>
    <scope>NUCLEOTIDE SEQUENCE [LARGE SCALE GENOMIC DNA]</scope>
    <source>
        <strain evidence="3 4">CBS 101986</strain>
    </source>
</reference>
<organism evidence="3 4">
    <name type="scientific">Psilocybe cf. subviscida</name>
    <dbReference type="NCBI Taxonomy" id="2480587"/>
    <lineage>
        <taxon>Eukaryota</taxon>
        <taxon>Fungi</taxon>
        <taxon>Dikarya</taxon>
        <taxon>Basidiomycota</taxon>
        <taxon>Agaricomycotina</taxon>
        <taxon>Agaricomycetes</taxon>
        <taxon>Agaricomycetidae</taxon>
        <taxon>Agaricales</taxon>
        <taxon>Agaricineae</taxon>
        <taxon>Strophariaceae</taxon>
        <taxon>Psilocybe</taxon>
    </lineage>
</organism>
<evidence type="ECO:0000313" key="3">
    <source>
        <dbReference type="EMBL" id="KAF5323749.1"/>
    </source>
</evidence>
<feature type="compositionally biased region" description="Polar residues" evidence="1">
    <location>
        <begin position="1"/>
        <end position="14"/>
    </location>
</feature>
<dbReference type="OrthoDB" id="2950951at2759"/>
<protein>
    <recommendedName>
        <fullName evidence="2">Fungal-type protein kinase domain-containing protein</fullName>
    </recommendedName>
</protein>
<proteinExistence type="predicted"/>
<dbReference type="EMBL" id="JAACJJ010000017">
    <property type="protein sequence ID" value="KAF5323749.1"/>
    <property type="molecule type" value="Genomic_DNA"/>
</dbReference>
<dbReference type="AlphaFoldDB" id="A0A8H5BI20"/>
<comment type="caution">
    <text evidence="3">The sequence shown here is derived from an EMBL/GenBank/DDBJ whole genome shotgun (WGS) entry which is preliminary data.</text>
</comment>
<evidence type="ECO:0000259" key="2">
    <source>
        <dbReference type="Pfam" id="PF17667"/>
    </source>
</evidence>
<evidence type="ECO:0000256" key="1">
    <source>
        <dbReference type="SAM" id="MobiDB-lite"/>
    </source>
</evidence>
<evidence type="ECO:0000313" key="4">
    <source>
        <dbReference type="Proteomes" id="UP000567179"/>
    </source>
</evidence>
<feature type="domain" description="Fungal-type protein kinase" evidence="2">
    <location>
        <begin position="150"/>
        <end position="273"/>
    </location>
</feature>
<gene>
    <name evidence="3" type="ORF">D9619_012878</name>
</gene>
<accession>A0A8H5BI20</accession>
<keyword evidence="4" id="KW-1185">Reference proteome</keyword>
<dbReference type="Proteomes" id="UP000567179">
    <property type="component" value="Unassembled WGS sequence"/>
</dbReference>